<dbReference type="Pfam" id="PF13416">
    <property type="entry name" value="SBP_bac_8"/>
    <property type="match status" value="1"/>
</dbReference>
<sequence>MKSKFFVFICIFVLISSGFCFANGQKETSADQVTLKYIYWGSPAEDAAVKQALSDFEAANPTIKVEPMYLPGDLDGSTYNAKMKALAVSNTLPDVGYFRPEEFGNYAENDYFLKLDDLMARDGMGESYLSQTWLKIKGNTYGAYTAAECQVMWYNKKVLEEAGIPIPPTDYKNAWTWDEFVSVLKKITVDSKGKHPGDATFNAKDIVRYGVSYDLWSAMYYPSVWSNGGDIIGADGKTVYIDKPETIEAFQNLADLMNVHHVMPRMSGGTNISPLTMLANNQLGFYVTGQWTLLDLGGMKDFDYGVAALPIMKKPAQIYVSGVNVVFKATKHPEEAWALQKWMMDPSKTLDLYTSGLWMPTKKSYYTDEKDLAKWLNNDVHPQGFKEAVVDSMAVAINEPIKIRNINQIWGDYLNAAVESIWIGEKTAKEALTEVAEKVRKSGLLQGSY</sequence>
<dbReference type="Proteomes" id="UP000008466">
    <property type="component" value="Chromosome"/>
</dbReference>
<dbReference type="CDD" id="cd13585">
    <property type="entry name" value="PBP2_TMBP_like"/>
    <property type="match status" value="1"/>
</dbReference>
<comment type="subcellular location">
    <subcellularLocation>
        <location evidence="1">Periplasm</location>
    </subcellularLocation>
</comment>
<dbReference type="Gene3D" id="3.40.190.10">
    <property type="entry name" value="Periplasmic binding protein-like II"/>
    <property type="match status" value="1"/>
</dbReference>
<dbReference type="InterPro" id="IPR006059">
    <property type="entry name" value="SBP"/>
</dbReference>
<dbReference type="EMBL" id="CP002541">
    <property type="protein sequence ID" value="ADY12589.1"/>
    <property type="molecule type" value="Genomic_DNA"/>
</dbReference>
<feature type="chain" id="PRO_5003255698" description="sn-glycerol-3-phosphate-binding periplasmic protein UgpB" evidence="7">
    <location>
        <begin position="23"/>
        <end position="449"/>
    </location>
</feature>
<dbReference type="PANTHER" id="PTHR43649:SF31">
    <property type="entry name" value="SN-GLYCEROL-3-PHOSPHATE-BINDING PERIPLASMIC PROTEIN UGPB"/>
    <property type="match status" value="1"/>
</dbReference>
<evidence type="ECO:0000256" key="5">
    <source>
        <dbReference type="ARBA" id="ARBA00022448"/>
    </source>
</evidence>
<dbReference type="GO" id="GO:0042597">
    <property type="term" value="C:periplasmic space"/>
    <property type="evidence" value="ECO:0007669"/>
    <property type="project" value="UniProtKB-SubCell"/>
</dbReference>
<gene>
    <name evidence="8" type="ordered locus">SpiBuddy_0762</name>
</gene>
<keyword evidence="9" id="KW-1185">Reference proteome</keyword>
<dbReference type="STRING" id="158189.SpiBuddy_0762"/>
<name>F0RY90_SPHGB</name>
<evidence type="ECO:0000256" key="6">
    <source>
        <dbReference type="ARBA" id="ARBA00022729"/>
    </source>
</evidence>
<organism evidence="8 9">
    <name type="scientific">Sphaerochaeta globosa (strain ATCC BAA-1886 / DSM 22777 / Buddy)</name>
    <name type="common">Spirochaeta sp. (strain Buddy)</name>
    <dbReference type="NCBI Taxonomy" id="158189"/>
    <lineage>
        <taxon>Bacteria</taxon>
        <taxon>Pseudomonadati</taxon>
        <taxon>Spirochaetota</taxon>
        <taxon>Spirochaetia</taxon>
        <taxon>Spirochaetales</taxon>
        <taxon>Sphaerochaetaceae</taxon>
        <taxon>Sphaerochaeta</taxon>
    </lineage>
</organism>
<evidence type="ECO:0000256" key="2">
    <source>
        <dbReference type="ARBA" id="ARBA00008520"/>
    </source>
</evidence>
<evidence type="ECO:0000256" key="3">
    <source>
        <dbReference type="ARBA" id="ARBA00011557"/>
    </source>
</evidence>
<dbReference type="SUPFAM" id="SSF53850">
    <property type="entry name" value="Periplasmic binding protein-like II"/>
    <property type="match status" value="1"/>
</dbReference>
<dbReference type="PANTHER" id="PTHR43649">
    <property type="entry name" value="ARABINOSE-BINDING PROTEIN-RELATED"/>
    <property type="match status" value="1"/>
</dbReference>
<dbReference type="KEGG" id="sbu:SpiBuddy_0762"/>
<evidence type="ECO:0000256" key="1">
    <source>
        <dbReference type="ARBA" id="ARBA00004418"/>
    </source>
</evidence>
<evidence type="ECO:0000256" key="7">
    <source>
        <dbReference type="SAM" id="SignalP"/>
    </source>
</evidence>
<accession>F0RY90</accession>
<protein>
    <recommendedName>
        <fullName evidence="4">sn-glycerol-3-phosphate-binding periplasmic protein UgpB</fullName>
    </recommendedName>
</protein>
<comment type="subunit">
    <text evidence="3">The complex is composed of two ATP-binding proteins (UgpC), two transmembrane proteins (UgpA and UgpE) and a solute-binding protein (UgpB).</text>
</comment>
<dbReference type="HOGENOM" id="CLU_031285_10_5_12"/>
<proteinExistence type="inferred from homology"/>
<keyword evidence="5" id="KW-0813">Transport</keyword>
<dbReference type="eggNOG" id="COG1653">
    <property type="taxonomic scope" value="Bacteria"/>
</dbReference>
<dbReference type="InterPro" id="IPR050490">
    <property type="entry name" value="Bact_solute-bd_prot1"/>
</dbReference>
<evidence type="ECO:0000313" key="9">
    <source>
        <dbReference type="Proteomes" id="UP000008466"/>
    </source>
</evidence>
<dbReference type="RefSeq" id="WP_013606442.1">
    <property type="nucleotide sequence ID" value="NC_015152.1"/>
</dbReference>
<reference evidence="9" key="1">
    <citation type="submission" date="2011-02" db="EMBL/GenBank/DDBJ databases">
        <title>Complete sequence of Spirochaeta sp. Buddy.</title>
        <authorList>
            <person name="Lucas S."/>
            <person name="Copeland A."/>
            <person name="Lapidus A."/>
            <person name="Cheng J.-F."/>
            <person name="Goodwin L."/>
            <person name="Pitluck S."/>
            <person name="Zeytun A."/>
            <person name="Detter J.C."/>
            <person name="Han C."/>
            <person name="Tapia R."/>
            <person name="Land M."/>
            <person name="Hauser L."/>
            <person name="Kyrpides N."/>
            <person name="Ivanova N."/>
            <person name="Mikhailova N."/>
            <person name="Pagani I."/>
            <person name="Ritalahti K.M."/>
            <person name="Loeffler F.E."/>
            <person name="Woyke T."/>
        </authorList>
    </citation>
    <scope>NUCLEOTIDE SEQUENCE [LARGE SCALE GENOMIC DNA]</scope>
    <source>
        <strain evidence="9">ATCC BAA-1886 / DSM 22777 / Buddy</strain>
    </source>
</reference>
<evidence type="ECO:0000256" key="4">
    <source>
        <dbReference type="ARBA" id="ARBA00017470"/>
    </source>
</evidence>
<feature type="signal peptide" evidence="7">
    <location>
        <begin position="1"/>
        <end position="22"/>
    </location>
</feature>
<comment type="similarity">
    <text evidence="2">Belongs to the bacterial solute-binding protein 1 family.</text>
</comment>
<keyword evidence="6 7" id="KW-0732">Signal</keyword>
<evidence type="ECO:0000313" key="8">
    <source>
        <dbReference type="EMBL" id="ADY12589.1"/>
    </source>
</evidence>
<dbReference type="AlphaFoldDB" id="F0RY90"/>